<name>A0ABX0V4A5_9HYPH</name>
<keyword evidence="1" id="KW-0805">Transcription regulation</keyword>
<feature type="compositionally biased region" description="Polar residues" evidence="4">
    <location>
        <begin position="1"/>
        <end position="19"/>
    </location>
</feature>
<gene>
    <name evidence="6" type="ORF">FHS82_002478</name>
</gene>
<feature type="domain" description="HTH marR-type" evidence="5">
    <location>
        <begin position="33"/>
        <end position="165"/>
    </location>
</feature>
<dbReference type="PANTHER" id="PTHR33164">
    <property type="entry name" value="TRANSCRIPTIONAL REGULATOR, MARR FAMILY"/>
    <property type="match status" value="1"/>
</dbReference>
<evidence type="ECO:0000313" key="6">
    <source>
        <dbReference type="EMBL" id="NIJ58630.1"/>
    </source>
</evidence>
<dbReference type="InterPro" id="IPR023187">
    <property type="entry name" value="Tscrpt_reg_MarR-type_CS"/>
</dbReference>
<organism evidence="6 7">
    <name type="scientific">Pseudochelatococcus lubricantis</name>
    <dbReference type="NCBI Taxonomy" id="1538102"/>
    <lineage>
        <taxon>Bacteria</taxon>
        <taxon>Pseudomonadati</taxon>
        <taxon>Pseudomonadota</taxon>
        <taxon>Alphaproteobacteria</taxon>
        <taxon>Hyphomicrobiales</taxon>
        <taxon>Chelatococcaceae</taxon>
        <taxon>Pseudochelatococcus</taxon>
    </lineage>
</organism>
<protein>
    <submittedName>
        <fullName evidence="6">DNA-binding MarR family transcriptional regulator</fullName>
    </submittedName>
</protein>
<dbReference type="RefSeq" id="WP_343042564.1">
    <property type="nucleotide sequence ID" value="NZ_JAASQI010000005.1"/>
</dbReference>
<accession>A0ABX0V4A5</accession>
<keyword evidence="7" id="KW-1185">Reference proteome</keyword>
<evidence type="ECO:0000256" key="4">
    <source>
        <dbReference type="SAM" id="MobiDB-lite"/>
    </source>
</evidence>
<feature type="region of interest" description="Disordered" evidence="4">
    <location>
        <begin position="1"/>
        <end position="30"/>
    </location>
</feature>
<dbReference type="InterPro" id="IPR036388">
    <property type="entry name" value="WH-like_DNA-bd_sf"/>
</dbReference>
<dbReference type="Proteomes" id="UP001429580">
    <property type="component" value="Unassembled WGS sequence"/>
</dbReference>
<evidence type="ECO:0000256" key="1">
    <source>
        <dbReference type="ARBA" id="ARBA00023015"/>
    </source>
</evidence>
<proteinExistence type="predicted"/>
<comment type="caution">
    <text evidence="6">The sequence shown here is derived from an EMBL/GenBank/DDBJ whole genome shotgun (WGS) entry which is preliminary data.</text>
</comment>
<dbReference type="Gene3D" id="1.10.10.10">
    <property type="entry name" value="Winged helix-like DNA-binding domain superfamily/Winged helix DNA-binding domain"/>
    <property type="match status" value="1"/>
</dbReference>
<reference evidence="6 7" key="1">
    <citation type="submission" date="2020-03" db="EMBL/GenBank/DDBJ databases">
        <title>Genomic Encyclopedia of Type Strains, Phase IV (KMG-IV): sequencing the most valuable type-strain genomes for metagenomic binning, comparative biology and taxonomic classification.</title>
        <authorList>
            <person name="Goeker M."/>
        </authorList>
    </citation>
    <scope>NUCLEOTIDE SEQUENCE [LARGE SCALE GENOMIC DNA]</scope>
    <source>
        <strain evidence="6 7">DSM 103870</strain>
    </source>
</reference>
<dbReference type="SUPFAM" id="SSF46785">
    <property type="entry name" value="Winged helix' DNA-binding domain"/>
    <property type="match status" value="1"/>
</dbReference>
<dbReference type="PROSITE" id="PS01117">
    <property type="entry name" value="HTH_MARR_1"/>
    <property type="match status" value="1"/>
</dbReference>
<evidence type="ECO:0000313" key="7">
    <source>
        <dbReference type="Proteomes" id="UP001429580"/>
    </source>
</evidence>
<dbReference type="InterPro" id="IPR036390">
    <property type="entry name" value="WH_DNA-bd_sf"/>
</dbReference>
<keyword evidence="3" id="KW-0804">Transcription</keyword>
<dbReference type="InterPro" id="IPR000835">
    <property type="entry name" value="HTH_MarR-typ"/>
</dbReference>
<dbReference type="SMART" id="SM00347">
    <property type="entry name" value="HTH_MARR"/>
    <property type="match status" value="1"/>
</dbReference>
<dbReference type="PANTHER" id="PTHR33164:SF44">
    <property type="entry name" value="TRANSCRIPTIONAL REGULATORY PROTEIN"/>
    <property type="match status" value="1"/>
</dbReference>
<dbReference type="Pfam" id="PF12802">
    <property type="entry name" value="MarR_2"/>
    <property type="match status" value="1"/>
</dbReference>
<evidence type="ECO:0000259" key="5">
    <source>
        <dbReference type="PROSITE" id="PS50995"/>
    </source>
</evidence>
<keyword evidence="2 6" id="KW-0238">DNA-binding</keyword>
<dbReference type="EMBL" id="JAASQI010000005">
    <property type="protein sequence ID" value="NIJ58630.1"/>
    <property type="molecule type" value="Genomic_DNA"/>
</dbReference>
<evidence type="ECO:0000256" key="2">
    <source>
        <dbReference type="ARBA" id="ARBA00023125"/>
    </source>
</evidence>
<dbReference type="InterPro" id="IPR039422">
    <property type="entry name" value="MarR/SlyA-like"/>
</dbReference>
<evidence type="ECO:0000256" key="3">
    <source>
        <dbReference type="ARBA" id="ARBA00023163"/>
    </source>
</evidence>
<dbReference type="PROSITE" id="PS50995">
    <property type="entry name" value="HTH_MARR_2"/>
    <property type="match status" value="1"/>
</dbReference>
<sequence length="188" mass="20650">MSIASSPRTSPAAFSSLPESGSAGADDTAGRPGNDIVELLFFAYRDFVSDPDRLLTQYGFGRAHHRVLHFVERQPGMTIAEMLDILGITKQSLNPILKDLVEKGYIVQRTGTVDRRQRLLFPTDKGRALSLDLTKPQLGRIARALAGTEPDVRAKVTAFLFAMIDPDDHAHVARLVWTEPATDGHDAE</sequence>
<dbReference type="GO" id="GO:0003677">
    <property type="term" value="F:DNA binding"/>
    <property type="evidence" value="ECO:0007669"/>
    <property type="project" value="UniProtKB-KW"/>
</dbReference>